<comment type="caution">
    <text evidence="1">The sequence shown here is derived from an EMBL/GenBank/DDBJ whole genome shotgun (WGS) entry which is preliminary data.</text>
</comment>
<name>A0A2U3EPW5_PURLI</name>
<dbReference type="AlphaFoldDB" id="A0A2U3EPW5"/>
<sequence length="128" mass="14128">MGPSGSRESAQAAAQGLCTVLAFPRERQRGNKQQEPTVWGKEVRTTSCMHGCPEQVGRDLGLGREKGSKPRQPRAWWLVRGGQGSPRSIKVSLAFDRFWAVLLTIFPFASWRCGVGNTHHPLWPCAAT</sequence>
<reference evidence="1 2" key="1">
    <citation type="journal article" date="2016" name="Front. Microbiol.">
        <title>Genome and transcriptome sequences reveal the specific parasitism of the nematophagous Purpureocillium lilacinum 36-1.</title>
        <authorList>
            <person name="Xie J."/>
            <person name="Li S."/>
            <person name="Mo C."/>
            <person name="Xiao X."/>
            <person name="Peng D."/>
            <person name="Wang G."/>
            <person name="Xiao Y."/>
        </authorList>
    </citation>
    <scope>NUCLEOTIDE SEQUENCE [LARGE SCALE GENOMIC DNA]</scope>
    <source>
        <strain evidence="1 2">36-1</strain>
    </source>
</reference>
<protein>
    <submittedName>
        <fullName evidence="1">Uncharacterized protein</fullName>
    </submittedName>
</protein>
<evidence type="ECO:0000313" key="2">
    <source>
        <dbReference type="Proteomes" id="UP000245956"/>
    </source>
</evidence>
<dbReference type="Proteomes" id="UP000245956">
    <property type="component" value="Unassembled WGS sequence"/>
</dbReference>
<gene>
    <name evidence="1" type="ORF">PCL_03729</name>
</gene>
<proteinExistence type="predicted"/>
<accession>A0A2U3EPW5</accession>
<organism evidence="1 2">
    <name type="scientific">Purpureocillium lilacinum</name>
    <name type="common">Paecilomyces lilacinus</name>
    <dbReference type="NCBI Taxonomy" id="33203"/>
    <lineage>
        <taxon>Eukaryota</taxon>
        <taxon>Fungi</taxon>
        <taxon>Dikarya</taxon>
        <taxon>Ascomycota</taxon>
        <taxon>Pezizomycotina</taxon>
        <taxon>Sordariomycetes</taxon>
        <taxon>Hypocreomycetidae</taxon>
        <taxon>Hypocreales</taxon>
        <taxon>Ophiocordycipitaceae</taxon>
        <taxon>Purpureocillium</taxon>
    </lineage>
</organism>
<dbReference type="EMBL" id="LCWV01000001">
    <property type="protein sequence ID" value="PWI76535.1"/>
    <property type="molecule type" value="Genomic_DNA"/>
</dbReference>
<evidence type="ECO:0000313" key="1">
    <source>
        <dbReference type="EMBL" id="PWI76535.1"/>
    </source>
</evidence>